<keyword evidence="13" id="KW-1185">Reference proteome</keyword>
<keyword evidence="3 11" id="KW-0812">Transmembrane</keyword>
<dbReference type="InterPro" id="IPR023755">
    <property type="entry name" value="HemeA_Synthase_type1"/>
</dbReference>
<feature type="transmembrane region" description="Helical" evidence="11">
    <location>
        <begin position="273"/>
        <end position="293"/>
    </location>
</feature>
<evidence type="ECO:0000256" key="10">
    <source>
        <dbReference type="ARBA" id="ARBA00023157"/>
    </source>
</evidence>
<evidence type="ECO:0000256" key="3">
    <source>
        <dbReference type="ARBA" id="ARBA00022692"/>
    </source>
</evidence>
<name>A0A2T4U8L6_9BACI</name>
<keyword evidence="7 11" id="KW-0408">Iron</keyword>
<accession>A0A2T4U8L6</accession>
<feature type="transmembrane region" description="Helical" evidence="11">
    <location>
        <begin position="7"/>
        <end position="25"/>
    </location>
</feature>
<keyword evidence="8 11" id="KW-0350">Heme biosynthesis</keyword>
<dbReference type="AlphaFoldDB" id="A0A2T4U8L6"/>
<feature type="transmembrane region" description="Helical" evidence="11">
    <location>
        <begin position="59"/>
        <end position="80"/>
    </location>
</feature>
<dbReference type="GO" id="GO:0006784">
    <property type="term" value="P:heme A biosynthetic process"/>
    <property type="evidence" value="ECO:0007669"/>
    <property type="project" value="UniProtKB-UniRule"/>
</dbReference>
<dbReference type="GO" id="GO:0005886">
    <property type="term" value="C:plasma membrane"/>
    <property type="evidence" value="ECO:0007669"/>
    <property type="project" value="UniProtKB-SubCell"/>
</dbReference>
<evidence type="ECO:0000313" key="12">
    <source>
        <dbReference type="EMBL" id="PTL39736.1"/>
    </source>
</evidence>
<keyword evidence="10" id="KW-1015">Disulfide bond</keyword>
<feature type="transmembrane region" description="Helical" evidence="11">
    <location>
        <begin position="92"/>
        <end position="114"/>
    </location>
</feature>
<comment type="pathway">
    <text evidence="11">Porphyrin-containing compound metabolism; heme A biosynthesis; heme A from heme O: step 1/1.</text>
</comment>
<comment type="subcellular location">
    <subcellularLocation>
        <location evidence="11">Cell membrane</location>
        <topology evidence="11">Multi-pass membrane protein</topology>
    </subcellularLocation>
    <subcellularLocation>
        <location evidence="1">Membrane</location>
        <topology evidence="1">Multi-pass membrane protein</topology>
    </subcellularLocation>
</comment>
<dbReference type="EC" id="1.17.99.9" evidence="11"/>
<dbReference type="Pfam" id="PF02628">
    <property type="entry name" value="COX15-CtaA"/>
    <property type="match status" value="1"/>
</dbReference>
<proteinExistence type="inferred from homology"/>
<feature type="binding site" description="axial binding residue" evidence="11">
    <location>
        <position position="275"/>
    </location>
    <ligand>
        <name>heme</name>
        <dbReference type="ChEBI" id="CHEBI:30413"/>
    </ligand>
    <ligandPart>
        <name>Fe</name>
        <dbReference type="ChEBI" id="CHEBI:18248"/>
    </ligandPart>
</feature>
<evidence type="ECO:0000256" key="5">
    <source>
        <dbReference type="ARBA" id="ARBA00022989"/>
    </source>
</evidence>
<dbReference type="PANTHER" id="PTHR35457">
    <property type="entry name" value="HEME A SYNTHASE"/>
    <property type="match status" value="1"/>
</dbReference>
<keyword evidence="9 11" id="KW-0472">Membrane</keyword>
<dbReference type="UniPathway" id="UPA00269">
    <property type="reaction ID" value="UER00713"/>
</dbReference>
<feature type="binding site" description="axial binding residue" evidence="11">
    <location>
        <position position="213"/>
    </location>
    <ligand>
        <name>heme</name>
        <dbReference type="ChEBI" id="CHEBI:30413"/>
    </ligand>
    <ligandPart>
        <name>Fe</name>
        <dbReference type="ChEBI" id="CHEBI:18248"/>
    </ligandPart>
</feature>
<feature type="transmembrane region" description="Helical" evidence="11">
    <location>
        <begin position="163"/>
        <end position="180"/>
    </location>
</feature>
<dbReference type="RefSeq" id="WP_107583992.1">
    <property type="nucleotide sequence ID" value="NZ_PZJJ01000005.1"/>
</dbReference>
<organism evidence="12 13">
    <name type="scientific">Alkalicoccus saliphilus</name>
    <dbReference type="NCBI Taxonomy" id="200989"/>
    <lineage>
        <taxon>Bacteria</taxon>
        <taxon>Bacillati</taxon>
        <taxon>Bacillota</taxon>
        <taxon>Bacilli</taxon>
        <taxon>Bacillales</taxon>
        <taxon>Bacillaceae</taxon>
        <taxon>Alkalicoccus</taxon>
    </lineage>
</organism>
<evidence type="ECO:0000256" key="2">
    <source>
        <dbReference type="ARBA" id="ARBA00022475"/>
    </source>
</evidence>
<keyword evidence="6 11" id="KW-0560">Oxidoreductase</keyword>
<evidence type="ECO:0000256" key="6">
    <source>
        <dbReference type="ARBA" id="ARBA00023002"/>
    </source>
</evidence>
<comment type="subunit">
    <text evidence="11">Interacts with CtaB.</text>
</comment>
<evidence type="ECO:0000256" key="9">
    <source>
        <dbReference type="ARBA" id="ARBA00023136"/>
    </source>
</evidence>
<keyword evidence="4 11" id="KW-0479">Metal-binding</keyword>
<dbReference type="Proteomes" id="UP000240509">
    <property type="component" value="Unassembled WGS sequence"/>
</dbReference>
<dbReference type="GO" id="GO:0120547">
    <property type="term" value="F:heme A synthase activity"/>
    <property type="evidence" value="ECO:0007669"/>
    <property type="project" value="UniProtKB-EC"/>
</dbReference>
<keyword evidence="5 11" id="KW-1133">Transmembrane helix</keyword>
<feature type="transmembrane region" description="Helical" evidence="11">
    <location>
        <begin position="120"/>
        <end position="142"/>
    </location>
</feature>
<feature type="transmembrane region" description="Helical" evidence="11">
    <location>
        <begin position="211"/>
        <end position="229"/>
    </location>
</feature>
<keyword evidence="2 11" id="KW-1003">Cell membrane</keyword>
<gene>
    <name evidence="11" type="primary">ctaA</name>
    <name evidence="12" type="ORF">C6Y45_05310</name>
</gene>
<comment type="caution">
    <text evidence="12">The sequence shown here is derived from an EMBL/GenBank/DDBJ whole genome shotgun (WGS) entry which is preliminary data.</text>
</comment>
<evidence type="ECO:0000256" key="8">
    <source>
        <dbReference type="ARBA" id="ARBA00023133"/>
    </source>
</evidence>
<evidence type="ECO:0000256" key="11">
    <source>
        <dbReference type="HAMAP-Rule" id="MF_01664"/>
    </source>
</evidence>
<feature type="transmembrane region" description="Helical" evidence="11">
    <location>
        <begin position="241"/>
        <end position="267"/>
    </location>
</feature>
<dbReference type="EMBL" id="PZJJ01000005">
    <property type="protein sequence ID" value="PTL39736.1"/>
    <property type="molecule type" value="Genomic_DNA"/>
</dbReference>
<comment type="cofactor">
    <cofactor evidence="11">
        <name>heme b</name>
        <dbReference type="ChEBI" id="CHEBI:60344"/>
    </cofactor>
</comment>
<evidence type="ECO:0000256" key="4">
    <source>
        <dbReference type="ARBA" id="ARBA00022723"/>
    </source>
</evidence>
<evidence type="ECO:0000313" key="13">
    <source>
        <dbReference type="Proteomes" id="UP000240509"/>
    </source>
</evidence>
<dbReference type="HAMAP" id="MF_01664">
    <property type="entry name" value="HemeA_synth_type1"/>
    <property type="match status" value="1"/>
</dbReference>
<evidence type="ECO:0000256" key="1">
    <source>
        <dbReference type="ARBA" id="ARBA00004141"/>
    </source>
</evidence>
<dbReference type="InterPro" id="IPR050450">
    <property type="entry name" value="COX15/CtaA_HemeA_synthase"/>
</dbReference>
<comment type="similarity">
    <text evidence="11">Belongs to the COX15/CtaA family. Type 1 subfamily.</text>
</comment>
<sequence length="302" mass="32485">MHRLLKFYGIITTLGMLLVLLQGALVTQTGSGDACGPEWPLCYGQVIPENPTIETMIEYTHRVVSGALGLMVIIHAVWSWKVIGHLRETKLFSLLAVAFIILQGLLGAAAVVWGQSDAVMALHFGFSLISFASVLLLTILAFEDGKPASLTSPKISRSFRGMIIINLIFTYMVVYTGAYVKHSGAGGACDGWPLCNGQIIPSLQGGVAIQFSHRLVASLLLITILIMFIQMIKHHIKNKPLLYSGTASLLLISSQALSGAFVIFTGFTLTATLSHAVIVSLLFGTLSYMAMVASRATITRSS</sequence>
<dbReference type="PANTHER" id="PTHR35457:SF1">
    <property type="entry name" value="HEME A SYNTHASE"/>
    <property type="match status" value="1"/>
</dbReference>
<protein>
    <recommendedName>
        <fullName evidence="11">Heme A synthase</fullName>
        <shortName evidence="11">HAS</shortName>
        <ecNumber evidence="11">1.17.99.9</ecNumber>
    </recommendedName>
    <alternativeName>
        <fullName evidence="11">Cytochrome aa3-controlling protein</fullName>
    </alternativeName>
</protein>
<dbReference type="GO" id="GO:0046872">
    <property type="term" value="F:metal ion binding"/>
    <property type="evidence" value="ECO:0007669"/>
    <property type="project" value="UniProtKB-KW"/>
</dbReference>
<comment type="catalytic activity">
    <reaction evidence="11">
        <text>Fe(II)-heme o + 2 A + H2O = Fe(II)-heme a + 2 AH2</text>
        <dbReference type="Rhea" id="RHEA:63388"/>
        <dbReference type="ChEBI" id="CHEBI:13193"/>
        <dbReference type="ChEBI" id="CHEBI:15377"/>
        <dbReference type="ChEBI" id="CHEBI:17499"/>
        <dbReference type="ChEBI" id="CHEBI:60530"/>
        <dbReference type="ChEBI" id="CHEBI:61715"/>
        <dbReference type="EC" id="1.17.99.9"/>
    </reaction>
</comment>
<dbReference type="InterPro" id="IPR003780">
    <property type="entry name" value="COX15/CtaA_fam"/>
</dbReference>
<evidence type="ECO:0000256" key="7">
    <source>
        <dbReference type="ARBA" id="ARBA00023004"/>
    </source>
</evidence>
<comment type="function">
    <text evidence="11">Catalyzes the conversion of heme O to heme A by two successive hydroxylations of the methyl group at C8. The first hydroxylation forms heme I, the second hydroxylation results in an unstable dihydroxymethyl group, which spontaneously dehydrates, resulting in the formyl group of heme A.</text>
</comment>
<reference evidence="12 13" key="1">
    <citation type="submission" date="2018-03" db="EMBL/GenBank/DDBJ databases">
        <title>Alkalicoccus saliphilus sp. nov., isolated from a mineral pool.</title>
        <authorList>
            <person name="Zhao B."/>
        </authorList>
    </citation>
    <scope>NUCLEOTIDE SEQUENCE [LARGE SCALE GENOMIC DNA]</scope>
    <source>
        <strain evidence="12 13">6AG</strain>
    </source>
</reference>
<dbReference type="OrthoDB" id="9816428at2"/>